<dbReference type="EMBL" id="JAHBAY010000010">
    <property type="protein sequence ID" value="MBT0772010.1"/>
    <property type="molecule type" value="Genomic_DNA"/>
</dbReference>
<dbReference type="RefSeq" id="WP_214158369.1">
    <property type="nucleotide sequence ID" value="NZ_JAHBAY010000010.1"/>
</dbReference>
<reference evidence="1 2" key="1">
    <citation type="submission" date="2021-05" db="EMBL/GenBank/DDBJ databases">
        <title>Kineosporia and Streptomyces sp. nov. two new marine actinobacteria isolated from Coral.</title>
        <authorList>
            <person name="Buangrab K."/>
            <person name="Sutthacheep M."/>
            <person name="Yeemin T."/>
            <person name="Harunari E."/>
            <person name="Igarashi Y."/>
            <person name="Kanchanasin P."/>
            <person name="Tanasupawat S."/>
            <person name="Phongsopitanun W."/>
        </authorList>
    </citation>
    <scope>NUCLEOTIDE SEQUENCE [LARGE SCALE GENOMIC DNA]</scope>
    <source>
        <strain evidence="1 2">J2-2</strain>
    </source>
</reference>
<dbReference type="InterPro" id="IPR015942">
    <property type="entry name" value="Asp/Glu/hydantoin_racemase"/>
</dbReference>
<sequence>MSRASRTVGVLRVVTSDDEEFLGTHGRILEAELGITTVTRAIPDQPRGVHDDASFAAASSKIPVLARELNDQVDALLISCAADPGLEAARRLCSVPVTGAGSAAAAVALALGTRIGVLDLTPQTPVSVTSVLGDRLIASLQPEGVHETADLLTASGFEACLRGGDELVAAGADVVMLACTGMTTIGLAEPLRERLGLPVVDAVRTGGLLAARF</sequence>
<evidence type="ECO:0000313" key="1">
    <source>
        <dbReference type="EMBL" id="MBT0772010.1"/>
    </source>
</evidence>
<comment type="caution">
    <text evidence="1">The sequence shown here is derived from an EMBL/GenBank/DDBJ whole genome shotgun (WGS) entry which is preliminary data.</text>
</comment>
<protein>
    <recommendedName>
        <fullName evidence="3">Hydantoin racemase</fullName>
    </recommendedName>
</protein>
<evidence type="ECO:0008006" key="3">
    <source>
        <dbReference type="Google" id="ProtNLM"/>
    </source>
</evidence>
<keyword evidence="2" id="KW-1185">Reference proteome</keyword>
<name>A0ABS5TLN1_9ACTN</name>
<proteinExistence type="predicted"/>
<dbReference type="InterPro" id="IPR001920">
    <property type="entry name" value="Asp/Glu_race"/>
</dbReference>
<accession>A0ABS5TLN1</accession>
<evidence type="ECO:0000313" key="2">
    <source>
        <dbReference type="Proteomes" id="UP001197247"/>
    </source>
</evidence>
<dbReference type="Pfam" id="PF01177">
    <property type="entry name" value="Asp_Glu_race"/>
    <property type="match status" value="1"/>
</dbReference>
<dbReference type="Proteomes" id="UP001197247">
    <property type="component" value="Unassembled WGS sequence"/>
</dbReference>
<dbReference type="Gene3D" id="3.40.50.1860">
    <property type="match status" value="2"/>
</dbReference>
<organism evidence="1 2">
    <name type="scientific">Kineosporia corallincola</name>
    <dbReference type="NCBI Taxonomy" id="2835133"/>
    <lineage>
        <taxon>Bacteria</taxon>
        <taxon>Bacillati</taxon>
        <taxon>Actinomycetota</taxon>
        <taxon>Actinomycetes</taxon>
        <taxon>Kineosporiales</taxon>
        <taxon>Kineosporiaceae</taxon>
        <taxon>Kineosporia</taxon>
    </lineage>
</organism>
<gene>
    <name evidence="1" type="ORF">KIH74_23915</name>
</gene>